<keyword evidence="2" id="KW-1185">Reference proteome</keyword>
<dbReference type="Proteomes" id="UP001341840">
    <property type="component" value="Unassembled WGS sequence"/>
</dbReference>
<organism evidence="1 2">
    <name type="scientific">Stylosanthes scabra</name>
    <dbReference type="NCBI Taxonomy" id="79078"/>
    <lineage>
        <taxon>Eukaryota</taxon>
        <taxon>Viridiplantae</taxon>
        <taxon>Streptophyta</taxon>
        <taxon>Embryophyta</taxon>
        <taxon>Tracheophyta</taxon>
        <taxon>Spermatophyta</taxon>
        <taxon>Magnoliopsida</taxon>
        <taxon>eudicotyledons</taxon>
        <taxon>Gunneridae</taxon>
        <taxon>Pentapetalae</taxon>
        <taxon>rosids</taxon>
        <taxon>fabids</taxon>
        <taxon>Fabales</taxon>
        <taxon>Fabaceae</taxon>
        <taxon>Papilionoideae</taxon>
        <taxon>50 kb inversion clade</taxon>
        <taxon>dalbergioids sensu lato</taxon>
        <taxon>Dalbergieae</taxon>
        <taxon>Pterocarpus clade</taxon>
        <taxon>Stylosanthes</taxon>
    </lineage>
</organism>
<protein>
    <submittedName>
        <fullName evidence="1">Uncharacterized protein</fullName>
    </submittedName>
</protein>
<reference evidence="1 2" key="1">
    <citation type="journal article" date="2023" name="Plants (Basel)">
        <title>Bridging the Gap: Combining Genomics and Transcriptomics Approaches to Understand Stylosanthes scabra, an Orphan Legume from the Brazilian Caatinga.</title>
        <authorList>
            <person name="Ferreira-Neto J.R.C."/>
            <person name="da Silva M.D."/>
            <person name="Binneck E."/>
            <person name="de Melo N.F."/>
            <person name="da Silva R.H."/>
            <person name="de Melo A.L.T.M."/>
            <person name="Pandolfi V."/>
            <person name="Bustamante F.O."/>
            <person name="Brasileiro-Vidal A.C."/>
            <person name="Benko-Iseppon A.M."/>
        </authorList>
    </citation>
    <scope>NUCLEOTIDE SEQUENCE [LARGE SCALE GENOMIC DNA]</scope>
    <source>
        <tissue evidence="1">Leaves</tissue>
    </source>
</reference>
<sequence>MVVSAVLGDSVVLGCRGTEERERRPFKAAVGRRDERGGSTRASFGTKSERKWWFVVVLRGWWTRWCCDDGGSVMRWWQIRVVVAMV</sequence>
<comment type="caution">
    <text evidence="1">The sequence shown here is derived from an EMBL/GenBank/DDBJ whole genome shotgun (WGS) entry which is preliminary data.</text>
</comment>
<accession>A0ABU6WIF6</accession>
<evidence type="ECO:0000313" key="2">
    <source>
        <dbReference type="Proteomes" id="UP001341840"/>
    </source>
</evidence>
<gene>
    <name evidence="1" type="ORF">PIB30_053411</name>
</gene>
<dbReference type="EMBL" id="JASCZI010181639">
    <property type="protein sequence ID" value="MED6185064.1"/>
    <property type="molecule type" value="Genomic_DNA"/>
</dbReference>
<evidence type="ECO:0000313" key="1">
    <source>
        <dbReference type="EMBL" id="MED6185064.1"/>
    </source>
</evidence>
<proteinExistence type="predicted"/>
<name>A0ABU6WIF6_9FABA</name>